<proteinExistence type="predicted"/>
<evidence type="ECO:0000313" key="2">
    <source>
        <dbReference type="Proteomes" id="UP000004713"/>
    </source>
</evidence>
<reference evidence="1 2" key="2">
    <citation type="submission" date="2007-11" db="EMBL/GenBank/DDBJ databases">
        <authorList>
            <person name="Fulton L."/>
            <person name="Clifton S."/>
            <person name="Fulton B."/>
            <person name="Xu J."/>
            <person name="Minx P."/>
            <person name="Pepin K.H."/>
            <person name="Johnson M."/>
            <person name="Thiruvilangam P."/>
            <person name="Bhonagiri V."/>
            <person name="Nash W.E."/>
            <person name="Mardis E.R."/>
            <person name="Wilson R.K."/>
        </authorList>
    </citation>
    <scope>NUCLEOTIDE SEQUENCE [LARGE SCALE GENOMIC DNA]</scope>
    <source>
        <strain evidence="1 2">ATCC 43183</strain>
    </source>
</reference>
<dbReference type="HOGENOM" id="CLU_3149675_0_0_10"/>
<accession>B0NLS4</accession>
<reference evidence="1 2" key="1">
    <citation type="submission" date="2007-11" db="EMBL/GenBank/DDBJ databases">
        <title>Draft genome sequence of Bacteroides stercoris(ATCC 43183).</title>
        <authorList>
            <person name="Sudarsanam P."/>
            <person name="Ley R."/>
            <person name="Guruge J."/>
            <person name="Turnbaugh P.J."/>
            <person name="Mahowald M."/>
            <person name="Liep D."/>
            <person name="Gordon J."/>
        </authorList>
    </citation>
    <scope>NUCLEOTIDE SEQUENCE [LARGE SCALE GENOMIC DNA]</scope>
    <source>
        <strain evidence="1 2">ATCC 43183</strain>
    </source>
</reference>
<dbReference type="AlphaFoldDB" id="B0NLS4"/>
<dbReference type="EMBL" id="ABFZ02000015">
    <property type="protein sequence ID" value="EDS16593.1"/>
    <property type="molecule type" value="Genomic_DNA"/>
</dbReference>
<gene>
    <name evidence="1" type="ORF">BACSTE_00405</name>
</gene>
<evidence type="ECO:0000313" key="1">
    <source>
        <dbReference type="EMBL" id="EDS16593.1"/>
    </source>
</evidence>
<organism evidence="1 2">
    <name type="scientific">Bacteroides stercoris ATCC 43183</name>
    <dbReference type="NCBI Taxonomy" id="449673"/>
    <lineage>
        <taxon>Bacteria</taxon>
        <taxon>Pseudomonadati</taxon>
        <taxon>Bacteroidota</taxon>
        <taxon>Bacteroidia</taxon>
        <taxon>Bacteroidales</taxon>
        <taxon>Bacteroidaceae</taxon>
        <taxon>Bacteroides</taxon>
    </lineage>
</organism>
<comment type="caution">
    <text evidence="1">The sequence shown here is derived from an EMBL/GenBank/DDBJ whole genome shotgun (WGS) entry which is preliminary data.</text>
</comment>
<name>B0NLS4_BACSE</name>
<sequence length="48" mass="5754">MKEFIGGISISIRARYTIFFTASFDGNERFDLVYFLIFPFRFSMRFVV</sequence>
<dbReference type="Proteomes" id="UP000004713">
    <property type="component" value="Unassembled WGS sequence"/>
</dbReference>
<protein>
    <submittedName>
        <fullName evidence="1">Uncharacterized protein</fullName>
    </submittedName>
</protein>